<dbReference type="EC" id="2.1.1.-" evidence="2"/>
<dbReference type="InterPro" id="IPR041698">
    <property type="entry name" value="Methyltransf_25"/>
</dbReference>
<keyword evidence="2" id="KW-0687">Ribonucleoprotein</keyword>
<dbReference type="RefSeq" id="WP_066972172.1">
    <property type="nucleotide sequence ID" value="NZ_LWMT01000203.1"/>
</dbReference>
<feature type="domain" description="Methyltransferase" evidence="1">
    <location>
        <begin position="46"/>
        <end position="136"/>
    </location>
</feature>
<organism evidence="2 3">
    <name type="scientific">Methanobrevibacter filiformis</name>
    <dbReference type="NCBI Taxonomy" id="55758"/>
    <lineage>
        <taxon>Archaea</taxon>
        <taxon>Methanobacteriati</taxon>
        <taxon>Methanobacteriota</taxon>
        <taxon>Methanomada group</taxon>
        <taxon>Methanobacteria</taxon>
        <taxon>Methanobacteriales</taxon>
        <taxon>Methanobacteriaceae</taxon>
        <taxon>Methanobrevibacter</taxon>
    </lineage>
</organism>
<evidence type="ECO:0000259" key="1">
    <source>
        <dbReference type="Pfam" id="PF13649"/>
    </source>
</evidence>
<name>A0A166BL27_9EURY</name>
<comment type="caution">
    <text evidence="2">The sequence shown here is derived from an EMBL/GenBank/DDBJ whole genome shotgun (WGS) entry which is preliminary data.</text>
</comment>
<dbReference type="PANTHER" id="PTHR11006:SF53">
    <property type="entry name" value="PROTEIN ARGININE N-METHYLTRANSFERASE 3"/>
    <property type="match status" value="1"/>
</dbReference>
<dbReference type="PANTHER" id="PTHR11006">
    <property type="entry name" value="PROTEIN ARGININE N-METHYLTRANSFERASE"/>
    <property type="match status" value="1"/>
</dbReference>
<evidence type="ECO:0000313" key="2">
    <source>
        <dbReference type="EMBL" id="KZX13511.1"/>
    </source>
</evidence>
<dbReference type="InterPro" id="IPR029063">
    <property type="entry name" value="SAM-dependent_MTases_sf"/>
</dbReference>
<dbReference type="EMBL" id="LWMT01000203">
    <property type="protein sequence ID" value="KZX13511.1"/>
    <property type="molecule type" value="Genomic_DNA"/>
</dbReference>
<dbReference type="InterPro" id="IPR025799">
    <property type="entry name" value="Arg_MeTrfase"/>
</dbReference>
<dbReference type="OrthoDB" id="106720at2157"/>
<protein>
    <submittedName>
        <fullName evidence="2">Ribosomal protein L11 methyltransferase</fullName>
        <ecNumber evidence="2">2.1.1.-</ecNumber>
    </submittedName>
</protein>
<dbReference type="Pfam" id="PF13649">
    <property type="entry name" value="Methyltransf_25"/>
    <property type="match status" value="1"/>
</dbReference>
<dbReference type="PATRIC" id="fig|55758.3.peg.1182"/>
<dbReference type="GO" id="GO:0005840">
    <property type="term" value="C:ribosome"/>
    <property type="evidence" value="ECO:0007669"/>
    <property type="project" value="UniProtKB-KW"/>
</dbReference>
<keyword evidence="2" id="KW-0489">Methyltransferase</keyword>
<keyword evidence="2" id="KW-0689">Ribosomal protein</keyword>
<dbReference type="STRING" id="55758.MBFIL_10330"/>
<sequence length="267" mass="30456">MFFHTTPYHHDLIKDFERLAVFNEAINSYFNDVIKSNNDLKVKMFDLGCGSGILSFFASKYDVDVIAIDKDFKSIEKAKLNLKDIDDINFINDDVLNLNFKDKADLIVCEMLDTGLIDEEEAPVINHILPFLKDNGVIIPKGIINIAYPLNMNYPYIVYDDSNHGSTLEYDVLGDFVVYDEIDFDNYIDLNFKSKLHFKITKDSLFNGIKIITFTKLNDNLISGPTPMLNPPICIPINEKSVKKGDFIDITLEYVMGGGLESIKVYY</sequence>
<reference evidence="2 3" key="1">
    <citation type="submission" date="2016-04" db="EMBL/GenBank/DDBJ databases">
        <title>Genome sequence of Methanobrevibacter filiformis DSM 11501.</title>
        <authorList>
            <person name="Poehlein A."/>
            <person name="Seedorf H."/>
            <person name="Daniel R."/>
        </authorList>
    </citation>
    <scope>NUCLEOTIDE SEQUENCE [LARGE SCALE GENOMIC DNA]</scope>
    <source>
        <strain evidence="2 3">DSM 11501</strain>
    </source>
</reference>
<accession>A0A166BL27</accession>
<gene>
    <name evidence="2" type="primary">prmA_2</name>
    <name evidence="2" type="ORF">MBFIL_10330</name>
</gene>
<evidence type="ECO:0000313" key="3">
    <source>
        <dbReference type="Proteomes" id="UP000077066"/>
    </source>
</evidence>
<keyword evidence="3" id="KW-1185">Reference proteome</keyword>
<dbReference type="Gene3D" id="3.40.50.150">
    <property type="entry name" value="Vaccinia Virus protein VP39"/>
    <property type="match status" value="1"/>
</dbReference>
<dbReference type="SUPFAM" id="SSF53335">
    <property type="entry name" value="S-adenosyl-L-methionine-dependent methyltransferases"/>
    <property type="match status" value="1"/>
</dbReference>
<keyword evidence="2" id="KW-0808">Transferase</keyword>
<dbReference type="GO" id="GO:0016274">
    <property type="term" value="F:protein-arginine N-methyltransferase activity"/>
    <property type="evidence" value="ECO:0007669"/>
    <property type="project" value="InterPro"/>
</dbReference>
<dbReference type="GO" id="GO:0042054">
    <property type="term" value="F:histone methyltransferase activity"/>
    <property type="evidence" value="ECO:0007669"/>
    <property type="project" value="TreeGrafter"/>
</dbReference>
<dbReference type="AlphaFoldDB" id="A0A166BL27"/>
<dbReference type="CDD" id="cd02440">
    <property type="entry name" value="AdoMet_MTases"/>
    <property type="match status" value="1"/>
</dbReference>
<proteinExistence type="predicted"/>
<dbReference type="GO" id="GO:0032259">
    <property type="term" value="P:methylation"/>
    <property type="evidence" value="ECO:0007669"/>
    <property type="project" value="UniProtKB-KW"/>
</dbReference>
<dbReference type="Proteomes" id="UP000077066">
    <property type="component" value="Unassembled WGS sequence"/>
</dbReference>